<name>A0ABR2KRM6_9EUKA</name>
<comment type="caution">
    <text evidence="2">The sequence shown here is derived from an EMBL/GenBank/DDBJ whole genome shotgun (WGS) entry which is preliminary data.</text>
</comment>
<sequence length="360" mass="40962">MLNQTFPVIYKNTRFMVDPKYLYEASLRFRQIYQPYENNNNNGPLQLVVSDKLPFTERNMGNFLKLCQNQATDVLNSEMKEVCEIARMFQAEKIYNTGASFVQNNIDQNFNVPVDKYDSYGPNLLTIEQANGGQSEETFSSTTAAGGNETTEENDESTTVAQREIPAAGSVVYKIRVNCPAFKCNRYSFYKDDEIILSAKQKGPKFVIGTGSTVHLKKDTHNQVATMTQSEDCYNTIQAEGQQFVVRYVTDGKMGHYAIEVNFIYKGNEMVWTPEDTFAHMKNHGYDLQVKGEYDREPINSKKNLVLKNPEGSITFIVRKMDIGYYEAECNKDLSPTFAFAIAISEIVGPYFKFGEQHIL</sequence>
<keyword evidence="3" id="KW-1185">Reference proteome</keyword>
<accession>A0ABR2KRM6</accession>
<protein>
    <recommendedName>
        <fullName evidence="4">Tubby C-terminal domain-containing protein</fullName>
    </recommendedName>
</protein>
<dbReference type="Proteomes" id="UP001470230">
    <property type="component" value="Unassembled WGS sequence"/>
</dbReference>
<dbReference type="EMBL" id="JAPFFF010000003">
    <property type="protein sequence ID" value="KAK8893681.1"/>
    <property type="molecule type" value="Genomic_DNA"/>
</dbReference>
<reference evidence="2 3" key="1">
    <citation type="submission" date="2024-04" db="EMBL/GenBank/DDBJ databases">
        <title>Tritrichomonas musculus Genome.</title>
        <authorList>
            <person name="Alves-Ferreira E."/>
            <person name="Grigg M."/>
            <person name="Lorenzi H."/>
            <person name="Galac M."/>
        </authorList>
    </citation>
    <scope>NUCLEOTIDE SEQUENCE [LARGE SCALE GENOMIC DNA]</scope>
    <source>
        <strain evidence="2 3">EAF2021</strain>
    </source>
</reference>
<evidence type="ECO:0000313" key="3">
    <source>
        <dbReference type="Proteomes" id="UP001470230"/>
    </source>
</evidence>
<evidence type="ECO:0000313" key="2">
    <source>
        <dbReference type="EMBL" id="KAK8893681.1"/>
    </source>
</evidence>
<evidence type="ECO:0000256" key="1">
    <source>
        <dbReference type="SAM" id="MobiDB-lite"/>
    </source>
</evidence>
<evidence type="ECO:0008006" key="4">
    <source>
        <dbReference type="Google" id="ProtNLM"/>
    </source>
</evidence>
<feature type="compositionally biased region" description="Low complexity" evidence="1">
    <location>
        <begin position="140"/>
        <end position="149"/>
    </location>
</feature>
<organism evidence="2 3">
    <name type="scientific">Tritrichomonas musculus</name>
    <dbReference type="NCBI Taxonomy" id="1915356"/>
    <lineage>
        <taxon>Eukaryota</taxon>
        <taxon>Metamonada</taxon>
        <taxon>Parabasalia</taxon>
        <taxon>Tritrichomonadida</taxon>
        <taxon>Tritrichomonadidae</taxon>
        <taxon>Tritrichomonas</taxon>
    </lineage>
</organism>
<gene>
    <name evidence="2" type="ORF">M9Y10_022108</name>
</gene>
<proteinExistence type="predicted"/>
<feature type="region of interest" description="Disordered" evidence="1">
    <location>
        <begin position="131"/>
        <end position="159"/>
    </location>
</feature>